<dbReference type="Proteomes" id="UP000254134">
    <property type="component" value="Unassembled WGS sequence"/>
</dbReference>
<reference evidence="7" key="2">
    <citation type="journal article" date="2019" name="MicrobiologyOpen">
        <title>High-quality draft genome sequence of Gaiella occulta isolated from a 150 meter deep mineral water borehole and comparison with the genome sequences of other deep-branching lineages of the phylum Actinobacteria.</title>
        <authorList>
            <person name="Severino R."/>
            <person name="Froufe H.J.C."/>
            <person name="Barroso C."/>
            <person name="Albuquerque L."/>
            <person name="Lobo-da-Cunha A."/>
            <person name="da Costa M.S."/>
            <person name="Egas C."/>
        </authorList>
    </citation>
    <scope>NUCLEOTIDE SEQUENCE [LARGE SCALE GENOMIC DNA]</scope>
    <source>
        <strain evidence="7">F2-233</strain>
    </source>
</reference>
<dbReference type="PANTHER" id="PTHR33337">
    <property type="entry name" value="GFA DOMAIN-CONTAINING PROTEIN"/>
    <property type="match status" value="1"/>
</dbReference>
<reference evidence="6 7" key="1">
    <citation type="submission" date="2018-07" db="EMBL/GenBank/DDBJ databases">
        <title>High-quality-draft genome sequence of Gaiella occulta.</title>
        <authorList>
            <person name="Severino R."/>
            <person name="Froufe H.J.C."/>
            <person name="Rainey F.A."/>
            <person name="Barroso C."/>
            <person name="Albuquerque L."/>
            <person name="Lobo-Da-Cunha A."/>
            <person name="Da Costa M.S."/>
            <person name="Egas C."/>
        </authorList>
    </citation>
    <scope>NUCLEOTIDE SEQUENCE [LARGE SCALE GENOMIC DNA]</scope>
    <source>
        <strain evidence="6 7">F2-233</strain>
    </source>
</reference>
<proteinExistence type="inferred from homology"/>
<evidence type="ECO:0000313" key="6">
    <source>
        <dbReference type="EMBL" id="RDI75199.1"/>
    </source>
</evidence>
<comment type="caution">
    <text evidence="6">The sequence shown here is derived from an EMBL/GenBank/DDBJ whole genome shotgun (WGS) entry which is preliminary data.</text>
</comment>
<organism evidence="6 7">
    <name type="scientific">Gaiella occulta</name>
    <dbReference type="NCBI Taxonomy" id="1002870"/>
    <lineage>
        <taxon>Bacteria</taxon>
        <taxon>Bacillati</taxon>
        <taxon>Actinomycetota</taxon>
        <taxon>Thermoleophilia</taxon>
        <taxon>Gaiellales</taxon>
        <taxon>Gaiellaceae</taxon>
        <taxon>Gaiella</taxon>
    </lineage>
</organism>
<dbReference type="Pfam" id="PF04828">
    <property type="entry name" value="GFA"/>
    <property type="match status" value="1"/>
</dbReference>
<accession>A0A7M2YYU3</accession>
<dbReference type="InterPro" id="IPR006913">
    <property type="entry name" value="CENP-V/GFA"/>
</dbReference>
<evidence type="ECO:0000313" key="7">
    <source>
        <dbReference type="Proteomes" id="UP000254134"/>
    </source>
</evidence>
<dbReference type="RefSeq" id="WP_114795425.1">
    <property type="nucleotide sequence ID" value="NZ_QQZY01000002.1"/>
</dbReference>
<dbReference type="PROSITE" id="PS51891">
    <property type="entry name" value="CENP_V_GFA"/>
    <property type="match status" value="1"/>
</dbReference>
<dbReference type="SUPFAM" id="SSF51316">
    <property type="entry name" value="Mss4-like"/>
    <property type="match status" value="1"/>
</dbReference>
<evidence type="ECO:0000256" key="2">
    <source>
        <dbReference type="ARBA" id="ARBA00022723"/>
    </source>
</evidence>
<keyword evidence="3" id="KW-0862">Zinc</keyword>
<sequence>MRREGGCLCGAVRYAVDGPLRDVLVCHCPECRRWAGRAWAATAARREQLALLEDRGLRWTAAPASDSGASHGSCAECGASLFWDAPGRPTVSIGVGTLDDAAGLELAGHVYARSAQPWERPPAGATTFPAAYPADAAPLRWRP</sequence>
<dbReference type="AlphaFoldDB" id="A0A7M2YYU3"/>
<dbReference type="Gene3D" id="3.90.1590.10">
    <property type="entry name" value="glutathione-dependent formaldehyde- activating enzyme (gfa)"/>
    <property type="match status" value="1"/>
</dbReference>
<feature type="domain" description="CENP-V/GFA" evidence="5">
    <location>
        <begin position="3"/>
        <end position="119"/>
    </location>
</feature>
<dbReference type="GO" id="GO:0046872">
    <property type="term" value="F:metal ion binding"/>
    <property type="evidence" value="ECO:0007669"/>
    <property type="project" value="UniProtKB-KW"/>
</dbReference>
<dbReference type="EMBL" id="QQZY01000002">
    <property type="protein sequence ID" value="RDI75199.1"/>
    <property type="molecule type" value="Genomic_DNA"/>
</dbReference>
<dbReference type="OrthoDB" id="9786619at2"/>
<dbReference type="GO" id="GO:0016846">
    <property type="term" value="F:carbon-sulfur lyase activity"/>
    <property type="evidence" value="ECO:0007669"/>
    <property type="project" value="InterPro"/>
</dbReference>
<dbReference type="PANTHER" id="PTHR33337:SF40">
    <property type="entry name" value="CENP-V_GFA DOMAIN-CONTAINING PROTEIN-RELATED"/>
    <property type="match status" value="1"/>
</dbReference>
<keyword evidence="4" id="KW-0456">Lyase</keyword>
<evidence type="ECO:0000256" key="3">
    <source>
        <dbReference type="ARBA" id="ARBA00022833"/>
    </source>
</evidence>
<gene>
    <name evidence="6" type="ORF">Gocc_0997</name>
</gene>
<keyword evidence="2" id="KW-0479">Metal-binding</keyword>
<comment type="similarity">
    <text evidence="1">Belongs to the Gfa family.</text>
</comment>
<dbReference type="InterPro" id="IPR011057">
    <property type="entry name" value="Mss4-like_sf"/>
</dbReference>
<protein>
    <recommendedName>
        <fullName evidence="5">CENP-V/GFA domain-containing protein</fullName>
    </recommendedName>
</protein>
<evidence type="ECO:0000259" key="5">
    <source>
        <dbReference type="PROSITE" id="PS51891"/>
    </source>
</evidence>
<name>A0A7M2YYU3_9ACTN</name>
<evidence type="ECO:0000256" key="4">
    <source>
        <dbReference type="ARBA" id="ARBA00023239"/>
    </source>
</evidence>
<evidence type="ECO:0000256" key="1">
    <source>
        <dbReference type="ARBA" id="ARBA00005495"/>
    </source>
</evidence>
<keyword evidence="7" id="KW-1185">Reference proteome</keyword>